<name>A0A830GYQ8_9CREN</name>
<dbReference type="InterPro" id="IPR001845">
    <property type="entry name" value="HTH_ArsR_DNA-bd_dom"/>
</dbReference>
<comment type="caution">
    <text evidence="2">The sequence shown here is derived from an EMBL/GenBank/DDBJ whole genome shotgun (WGS) entry which is preliminary data.</text>
</comment>
<reference evidence="2" key="2">
    <citation type="submission" date="2020-09" db="EMBL/GenBank/DDBJ databases">
        <authorList>
            <person name="Sun Q."/>
            <person name="Ohkuma M."/>
        </authorList>
    </citation>
    <scope>NUCLEOTIDE SEQUENCE</scope>
    <source>
        <strain evidence="2">JCM 10088</strain>
    </source>
</reference>
<reference evidence="2" key="1">
    <citation type="journal article" date="2014" name="Int. J. Syst. Evol. Microbiol.">
        <title>Complete genome sequence of Corynebacterium casei LMG S-19264T (=DSM 44701T), isolated from a smear-ripened cheese.</title>
        <authorList>
            <consortium name="US DOE Joint Genome Institute (JGI-PGF)"/>
            <person name="Walter F."/>
            <person name="Albersmeier A."/>
            <person name="Kalinowski J."/>
            <person name="Ruckert C."/>
        </authorList>
    </citation>
    <scope>NUCLEOTIDE SEQUENCE</scope>
    <source>
        <strain evidence="2">JCM 10088</strain>
    </source>
</reference>
<evidence type="ECO:0000259" key="1">
    <source>
        <dbReference type="PROSITE" id="PS50987"/>
    </source>
</evidence>
<dbReference type="Proteomes" id="UP000610960">
    <property type="component" value="Unassembled WGS sequence"/>
</dbReference>
<organism evidence="2 3">
    <name type="scientific">Thermocladium modestius</name>
    <dbReference type="NCBI Taxonomy" id="62609"/>
    <lineage>
        <taxon>Archaea</taxon>
        <taxon>Thermoproteota</taxon>
        <taxon>Thermoprotei</taxon>
        <taxon>Thermoproteales</taxon>
        <taxon>Thermoproteaceae</taxon>
        <taxon>Thermocladium</taxon>
    </lineage>
</organism>
<gene>
    <name evidence="2" type="ORF">GCM10007981_11530</name>
</gene>
<dbReference type="GO" id="GO:0003700">
    <property type="term" value="F:DNA-binding transcription factor activity"/>
    <property type="evidence" value="ECO:0007669"/>
    <property type="project" value="InterPro"/>
</dbReference>
<keyword evidence="3" id="KW-1185">Reference proteome</keyword>
<dbReference type="InterPro" id="IPR011991">
    <property type="entry name" value="ArsR-like_HTH"/>
</dbReference>
<dbReference type="PROSITE" id="PS50987">
    <property type="entry name" value="HTH_ARSR_2"/>
    <property type="match status" value="1"/>
</dbReference>
<feature type="domain" description="HTH arsR-type" evidence="1">
    <location>
        <begin position="1"/>
        <end position="93"/>
    </location>
</feature>
<evidence type="ECO:0000313" key="3">
    <source>
        <dbReference type="Proteomes" id="UP000610960"/>
    </source>
</evidence>
<dbReference type="AlphaFoldDB" id="A0A830GYQ8"/>
<dbReference type="SMART" id="SM00418">
    <property type="entry name" value="HTH_ARSR"/>
    <property type="match status" value="1"/>
</dbReference>
<sequence>MIDLGDFIEEVFASRSRIRILRALLEVREINVTRLGKIVELNHRSVGQHIAALRGLGIVEEKQFGKIKIVRIRDEDPRVKVIRSMFDELKQMEGTD</sequence>
<dbReference type="EMBL" id="BMNL01000002">
    <property type="protein sequence ID" value="GGP21037.1"/>
    <property type="molecule type" value="Genomic_DNA"/>
</dbReference>
<dbReference type="SUPFAM" id="SSF46785">
    <property type="entry name" value="Winged helix' DNA-binding domain"/>
    <property type="match status" value="1"/>
</dbReference>
<dbReference type="InterPro" id="IPR036390">
    <property type="entry name" value="WH_DNA-bd_sf"/>
</dbReference>
<dbReference type="CDD" id="cd00090">
    <property type="entry name" value="HTH_ARSR"/>
    <property type="match status" value="1"/>
</dbReference>
<accession>A0A830GYQ8</accession>
<dbReference type="Gene3D" id="1.10.10.10">
    <property type="entry name" value="Winged helix-like DNA-binding domain superfamily/Winged helix DNA-binding domain"/>
    <property type="match status" value="1"/>
</dbReference>
<proteinExistence type="predicted"/>
<dbReference type="InterPro" id="IPR036388">
    <property type="entry name" value="WH-like_DNA-bd_sf"/>
</dbReference>
<dbReference type="RefSeq" id="WP_188596453.1">
    <property type="nucleotide sequence ID" value="NZ_BMNL01000002.1"/>
</dbReference>
<protein>
    <recommendedName>
        <fullName evidence="1">HTH arsR-type domain-containing protein</fullName>
    </recommendedName>
</protein>
<evidence type="ECO:0000313" key="2">
    <source>
        <dbReference type="EMBL" id="GGP21037.1"/>
    </source>
</evidence>
<dbReference type="OrthoDB" id="28763at2157"/>
<dbReference type="Pfam" id="PF01022">
    <property type="entry name" value="HTH_5"/>
    <property type="match status" value="1"/>
</dbReference>